<feature type="compositionally biased region" description="Polar residues" evidence="2">
    <location>
        <begin position="274"/>
        <end position="284"/>
    </location>
</feature>
<comment type="caution">
    <text evidence="3">The sequence shown here is derived from an EMBL/GenBank/DDBJ whole genome shotgun (WGS) entry which is preliminary data.</text>
</comment>
<sequence length="1169" mass="138152">MYTYPASQQFSPYSVTKQNQAGQVQRSTPFDEDNETSNSGSQIFNQVQVTPQNRVNLDELFDDNQVKSNQDFPFWEQDSQQGKPQINTKNAENSLFNFEQNLNNQIFGISPFNQTQKPQDEGQLQQQYQSQKTQGVGQPQQQNINKQNQILDEFDEMFEKSSQDASQNGLKIDQIQQNNQEPFPLNFAQQQQQQQQQQIQPKVQNADLDGFSFPFFQDPLPPFQINQNTNQFQGFQTKNLQIREENQSKFDEMFNQPSVPNLQFQIDNKLHTPANQSQIQSQKSLNEKHIPNSNNSSSIKQYPLQTLQFPIQNNLTQQEVKNQPPQLNFSLDLDQDNKQQKSVSNSQRDDSDLPWDDVQKSQAQQKAIDFFQGPNFFEINKELNQQPKEQVQNKEVFNLWQIDNNDQFNNNLFQQEIFNDELNLQQNQDIFNKEHQPIPTSNSFDQFNLNEHDIKTQFQAQNQQGSNQFDFLQWKQQNTVQSESDDVLGQFQQKLDVPQKEDDSDQKIQNQQTNQFEYPFWNEKQAKAQSESQSSVKDADEKFEFGWNNIQQGNFQQDNQFSNWDGYEINQEQKMDYFHKDDFDQHRKPQHDQEGSQLEQSVHNSESPTQQITLYGNQGQEKENKLRFVQDEGFYDQKDNQKINFDSFDQKENFIDESKVIQQSQNKTQSFEFPSSVQMGFYSVRESKEDNKEQTYADQIMELLLPKIAEITQTLSNDFMNTAGNFQQEGQNVLYEGIYNILQNEKRRIGQKKEKYLNQQVQIIEDIIVQYDNKTHQLQEQIVKVKEEQQKERQKSTGNMSFDSIEIKKSKQINEQIEESPIQNIQLQVSPNPYTPQNSQEKPHIPFQLIHQTQSKFLNESIVSQDNKEEDLIKFQTNQVFQRQCLKGLQLNEIQKFRKQCLSDQVVLLETQELIITQSSEKKDSTNQEYKMTLIYKNKGSKGIQNLIVCFEGKKLKNDYQAYPQKIAHQFLKPGESIKQEIRFRCYDQLEVYLNCYLIYTVMDNRFYWSQGQQGSQNNELLYRSQVSYQGYNNSQYNQYSQGQGNTQYDRDSKRTYQFIIGKPVNRFFAYNYWTVEELNEYKMRYQGEEFPLKSLEELIIYHPWLVQLDQQTLCGKVLIRLEENDYDFVVKVVLKDQKGIIKMNQTDMDQKLCEHLLSFLSFLFFKLY</sequence>
<feature type="compositionally biased region" description="Polar residues" evidence="2">
    <location>
        <begin position="595"/>
        <end position="610"/>
    </location>
</feature>
<feature type="region of interest" description="Disordered" evidence="2">
    <location>
        <begin position="336"/>
        <end position="363"/>
    </location>
</feature>
<feature type="region of interest" description="Disordered" evidence="2">
    <location>
        <begin position="1"/>
        <end position="44"/>
    </location>
</feature>
<keyword evidence="4" id="KW-1185">Reference proteome</keyword>
<evidence type="ECO:0000313" key="3">
    <source>
        <dbReference type="EMBL" id="CAD8184379.1"/>
    </source>
</evidence>
<dbReference type="OrthoDB" id="307158at2759"/>
<evidence type="ECO:0000256" key="2">
    <source>
        <dbReference type="SAM" id="MobiDB-lite"/>
    </source>
</evidence>
<feature type="region of interest" description="Disordered" evidence="2">
    <location>
        <begin position="274"/>
        <end position="298"/>
    </location>
</feature>
<dbReference type="Proteomes" id="UP000683925">
    <property type="component" value="Unassembled WGS sequence"/>
</dbReference>
<feature type="region of interest" description="Disordered" evidence="2">
    <location>
        <begin position="110"/>
        <end position="143"/>
    </location>
</feature>
<reference evidence="3" key="1">
    <citation type="submission" date="2021-01" db="EMBL/GenBank/DDBJ databases">
        <authorList>
            <consortium name="Genoscope - CEA"/>
            <person name="William W."/>
        </authorList>
    </citation>
    <scope>NUCLEOTIDE SEQUENCE</scope>
</reference>
<keyword evidence="1" id="KW-0175">Coiled coil</keyword>
<protein>
    <submittedName>
        <fullName evidence="3">Uncharacterized protein</fullName>
    </submittedName>
</protein>
<name>A0A8S1W941_PAROT</name>
<feature type="compositionally biased region" description="Low complexity" evidence="2">
    <location>
        <begin position="121"/>
        <end position="143"/>
    </location>
</feature>
<feature type="region of interest" description="Disordered" evidence="2">
    <location>
        <begin position="584"/>
        <end position="610"/>
    </location>
</feature>
<dbReference type="AlphaFoldDB" id="A0A8S1W941"/>
<dbReference type="OMA" id="QYDNKTH"/>
<evidence type="ECO:0000256" key="1">
    <source>
        <dbReference type="SAM" id="Coils"/>
    </source>
</evidence>
<feature type="compositionally biased region" description="Polar residues" evidence="2">
    <location>
        <begin position="1"/>
        <end position="28"/>
    </location>
</feature>
<feature type="compositionally biased region" description="Basic and acidic residues" evidence="2">
    <location>
        <begin position="584"/>
        <end position="594"/>
    </location>
</feature>
<proteinExistence type="predicted"/>
<gene>
    <name evidence="3" type="ORF">POCTA_138.1.T0830064</name>
</gene>
<organism evidence="3 4">
    <name type="scientific">Paramecium octaurelia</name>
    <dbReference type="NCBI Taxonomy" id="43137"/>
    <lineage>
        <taxon>Eukaryota</taxon>
        <taxon>Sar</taxon>
        <taxon>Alveolata</taxon>
        <taxon>Ciliophora</taxon>
        <taxon>Intramacronucleata</taxon>
        <taxon>Oligohymenophorea</taxon>
        <taxon>Peniculida</taxon>
        <taxon>Parameciidae</taxon>
        <taxon>Paramecium</taxon>
    </lineage>
</organism>
<feature type="coiled-coil region" evidence="1">
    <location>
        <begin position="739"/>
        <end position="795"/>
    </location>
</feature>
<accession>A0A8S1W941</accession>
<dbReference type="EMBL" id="CAJJDP010000082">
    <property type="protein sequence ID" value="CAD8184379.1"/>
    <property type="molecule type" value="Genomic_DNA"/>
</dbReference>
<evidence type="ECO:0000313" key="4">
    <source>
        <dbReference type="Proteomes" id="UP000683925"/>
    </source>
</evidence>